<sequence>MAARHPQEHREEQQFIHLVRLAWDLHERGMRASVELPVGGEPVLLVSPSLPLFSTRVMAVRRGRDWWFTWGRDAKQSVPALAPHAADLIREVAQ</sequence>
<proteinExistence type="predicted"/>
<keyword evidence="2" id="KW-1185">Reference proteome</keyword>
<dbReference type="Proteomes" id="UP001499930">
    <property type="component" value="Unassembled WGS sequence"/>
</dbReference>
<organism evidence="1 2">
    <name type="scientific">Streptosporangium longisporum</name>
    <dbReference type="NCBI Taxonomy" id="46187"/>
    <lineage>
        <taxon>Bacteria</taxon>
        <taxon>Bacillati</taxon>
        <taxon>Actinomycetota</taxon>
        <taxon>Actinomycetes</taxon>
        <taxon>Streptosporangiales</taxon>
        <taxon>Streptosporangiaceae</taxon>
        <taxon>Streptosporangium</taxon>
    </lineage>
</organism>
<comment type="caution">
    <text evidence="1">The sequence shown here is derived from an EMBL/GenBank/DDBJ whole genome shotgun (WGS) entry which is preliminary data.</text>
</comment>
<evidence type="ECO:0000313" key="1">
    <source>
        <dbReference type="EMBL" id="GAA3016460.1"/>
    </source>
</evidence>
<protein>
    <submittedName>
        <fullName evidence="1">Uncharacterized protein</fullName>
    </submittedName>
</protein>
<dbReference type="EMBL" id="BAAAWD010000013">
    <property type="protein sequence ID" value="GAA3016460.1"/>
    <property type="molecule type" value="Genomic_DNA"/>
</dbReference>
<evidence type="ECO:0000313" key="2">
    <source>
        <dbReference type="Proteomes" id="UP001499930"/>
    </source>
</evidence>
<accession>A0ABN3Y385</accession>
<name>A0ABN3Y385_9ACTN</name>
<reference evidence="1 2" key="1">
    <citation type="journal article" date="2019" name="Int. J. Syst. Evol. Microbiol.">
        <title>The Global Catalogue of Microorganisms (GCM) 10K type strain sequencing project: providing services to taxonomists for standard genome sequencing and annotation.</title>
        <authorList>
            <consortium name="The Broad Institute Genomics Platform"/>
            <consortium name="The Broad Institute Genome Sequencing Center for Infectious Disease"/>
            <person name="Wu L."/>
            <person name="Ma J."/>
        </authorList>
    </citation>
    <scope>NUCLEOTIDE SEQUENCE [LARGE SCALE GENOMIC DNA]</scope>
    <source>
        <strain evidence="1 2">JCM 3106</strain>
    </source>
</reference>
<gene>
    <name evidence="1" type="ORF">GCM10017559_45070</name>
</gene>